<proteinExistence type="predicted"/>
<gene>
    <name evidence="1" type="ORF">R6U77_03300</name>
</gene>
<reference evidence="1 2" key="1">
    <citation type="submission" date="2023-09" db="EMBL/GenBank/DDBJ databases">
        <authorList>
            <person name="Page C.A."/>
            <person name="Perez-Diaz I.M."/>
        </authorList>
    </citation>
    <scope>NUCLEOTIDE SEQUENCE [LARGE SCALE GENOMIC DNA]</scope>
    <source>
        <strain evidence="1 2">Ll15</strain>
    </source>
</reference>
<evidence type="ECO:0000313" key="2">
    <source>
        <dbReference type="Proteomes" id="UP001322664"/>
    </source>
</evidence>
<dbReference type="RefSeq" id="WP_319837428.1">
    <property type="nucleotide sequence ID" value="NZ_CP137624.1"/>
</dbReference>
<keyword evidence="2" id="KW-1185">Reference proteome</keyword>
<sequence length="174" mass="20386">MNKLHDFKFNINEFNITPFFQSKEELRIRFGTEVFKGNIKTLEEIINYLFNRNEEIESTFIIGSKFNMQNEIKYNKIGLKSFFEITNWNEVLIESDDLEGTVVFATIGGLKPSGIFQYCKSIILGRIPQAYIMFYNNSFLLYISTDVLDIISKKEEDIIALKNNYSKIHTKYNA</sequence>
<organism evidence="1 2">
    <name type="scientific">Lysinibacillus louembei</name>
    <dbReference type="NCBI Taxonomy" id="1470088"/>
    <lineage>
        <taxon>Bacteria</taxon>
        <taxon>Bacillati</taxon>
        <taxon>Bacillota</taxon>
        <taxon>Bacilli</taxon>
        <taxon>Bacillales</taxon>
        <taxon>Bacillaceae</taxon>
        <taxon>Lysinibacillus</taxon>
    </lineage>
</organism>
<evidence type="ECO:0000313" key="1">
    <source>
        <dbReference type="EMBL" id="WPK12742.1"/>
    </source>
</evidence>
<dbReference type="Proteomes" id="UP001322664">
    <property type="component" value="Chromosome"/>
</dbReference>
<dbReference type="EMBL" id="CP137624">
    <property type="protein sequence ID" value="WPK12742.1"/>
    <property type="molecule type" value="Genomic_DNA"/>
</dbReference>
<accession>A0ABZ0RZM1</accession>
<name>A0ABZ0RZM1_9BACI</name>
<protein>
    <submittedName>
        <fullName evidence="1">Phosphatase</fullName>
    </submittedName>
</protein>